<protein>
    <submittedName>
        <fullName evidence="2">Uncharacterized protein</fullName>
    </submittedName>
</protein>
<keyword evidence="3" id="KW-1185">Reference proteome</keyword>
<sequence>MTIAIAYFIMTISLNASATVIIIARLAFQRRRIVAVLGKDHASNFTGIIAMLTESAIMLLVCNVWFVVAFARKAPVVDAISQFIGHIQVCL</sequence>
<dbReference type="AlphaFoldDB" id="A0A5C3M3L3"/>
<dbReference type="OrthoDB" id="3267806at2759"/>
<evidence type="ECO:0000313" key="3">
    <source>
        <dbReference type="Proteomes" id="UP000308652"/>
    </source>
</evidence>
<keyword evidence="1" id="KW-0472">Membrane</keyword>
<proteinExistence type="predicted"/>
<dbReference type="STRING" id="68775.A0A5C3M3L3"/>
<evidence type="ECO:0000313" key="2">
    <source>
        <dbReference type="EMBL" id="TFK35671.1"/>
    </source>
</evidence>
<gene>
    <name evidence="2" type="ORF">BDQ12DRAFT_611219</name>
</gene>
<keyword evidence="1" id="KW-1133">Transmembrane helix</keyword>
<feature type="transmembrane region" description="Helical" evidence="1">
    <location>
        <begin position="6"/>
        <end position="28"/>
    </location>
</feature>
<dbReference type="Proteomes" id="UP000308652">
    <property type="component" value="Unassembled WGS sequence"/>
</dbReference>
<evidence type="ECO:0000256" key="1">
    <source>
        <dbReference type="SAM" id="Phobius"/>
    </source>
</evidence>
<keyword evidence="1" id="KW-0812">Transmembrane</keyword>
<accession>A0A5C3M3L3</accession>
<feature type="transmembrane region" description="Helical" evidence="1">
    <location>
        <begin position="48"/>
        <end position="71"/>
    </location>
</feature>
<reference evidence="2 3" key="1">
    <citation type="journal article" date="2019" name="Nat. Ecol. Evol.">
        <title>Megaphylogeny resolves global patterns of mushroom evolution.</title>
        <authorList>
            <person name="Varga T."/>
            <person name="Krizsan K."/>
            <person name="Foldi C."/>
            <person name="Dima B."/>
            <person name="Sanchez-Garcia M."/>
            <person name="Sanchez-Ramirez S."/>
            <person name="Szollosi G.J."/>
            <person name="Szarkandi J.G."/>
            <person name="Papp V."/>
            <person name="Albert L."/>
            <person name="Andreopoulos W."/>
            <person name="Angelini C."/>
            <person name="Antonin V."/>
            <person name="Barry K.W."/>
            <person name="Bougher N.L."/>
            <person name="Buchanan P."/>
            <person name="Buyck B."/>
            <person name="Bense V."/>
            <person name="Catcheside P."/>
            <person name="Chovatia M."/>
            <person name="Cooper J."/>
            <person name="Damon W."/>
            <person name="Desjardin D."/>
            <person name="Finy P."/>
            <person name="Geml J."/>
            <person name="Haridas S."/>
            <person name="Hughes K."/>
            <person name="Justo A."/>
            <person name="Karasinski D."/>
            <person name="Kautmanova I."/>
            <person name="Kiss B."/>
            <person name="Kocsube S."/>
            <person name="Kotiranta H."/>
            <person name="LaButti K.M."/>
            <person name="Lechner B.E."/>
            <person name="Liimatainen K."/>
            <person name="Lipzen A."/>
            <person name="Lukacs Z."/>
            <person name="Mihaltcheva S."/>
            <person name="Morgado L.N."/>
            <person name="Niskanen T."/>
            <person name="Noordeloos M.E."/>
            <person name="Ohm R.A."/>
            <person name="Ortiz-Santana B."/>
            <person name="Ovrebo C."/>
            <person name="Racz N."/>
            <person name="Riley R."/>
            <person name="Savchenko A."/>
            <person name="Shiryaev A."/>
            <person name="Soop K."/>
            <person name="Spirin V."/>
            <person name="Szebenyi C."/>
            <person name="Tomsovsky M."/>
            <person name="Tulloss R.E."/>
            <person name="Uehling J."/>
            <person name="Grigoriev I.V."/>
            <person name="Vagvolgyi C."/>
            <person name="Papp T."/>
            <person name="Martin F.M."/>
            <person name="Miettinen O."/>
            <person name="Hibbett D.S."/>
            <person name="Nagy L.G."/>
        </authorList>
    </citation>
    <scope>NUCLEOTIDE SEQUENCE [LARGE SCALE GENOMIC DNA]</scope>
    <source>
        <strain evidence="2 3">CBS 166.37</strain>
    </source>
</reference>
<name>A0A5C3M3L3_9AGAR</name>
<organism evidence="2 3">
    <name type="scientific">Crucibulum laeve</name>
    <dbReference type="NCBI Taxonomy" id="68775"/>
    <lineage>
        <taxon>Eukaryota</taxon>
        <taxon>Fungi</taxon>
        <taxon>Dikarya</taxon>
        <taxon>Basidiomycota</taxon>
        <taxon>Agaricomycotina</taxon>
        <taxon>Agaricomycetes</taxon>
        <taxon>Agaricomycetidae</taxon>
        <taxon>Agaricales</taxon>
        <taxon>Agaricineae</taxon>
        <taxon>Nidulariaceae</taxon>
        <taxon>Crucibulum</taxon>
    </lineage>
</organism>
<dbReference type="EMBL" id="ML213619">
    <property type="protein sequence ID" value="TFK35671.1"/>
    <property type="molecule type" value="Genomic_DNA"/>
</dbReference>